<comment type="cofactor">
    <cofactor evidence="1">
        <name>Ni(2+)</name>
        <dbReference type="ChEBI" id="CHEBI:49786"/>
    </cofactor>
</comment>
<dbReference type="GO" id="GO:0019448">
    <property type="term" value="P:L-cysteine catabolic process"/>
    <property type="evidence" value="ECO:0007669"/>
    <property type="project" value="TreeGrafter"/>
</dbReference>
<keyword evidence="4 11" id="KW-0479">Metal-binding</keyword>
<keyword evidence="6 11" id="KW-0223">Dioxygenase</keyword>
<keyword evidence="8 11" id="KW-0408">Iron</keyword>
<organism evidence="12">
    <name type="scientific">Oikopleura dioica</name>
    <name type="common">Tunicate</name>
    <dbReference type="NCBI Taxonomy" id="34765"/>
    <lineage>
        <taxon>Eukaryota</taxon>
        <taxon>Metazoa</taxon>
        <taxon>Chordata</taxon>
        <taxon>Tunicata</taxon>
        <taxon>Appendicularia</taxon>
        <taxon>Copelata</taxon>
        <taxon>Oikopleuridae</taxon>
        <taxon>Oikopleura</taxon>
    </lineage>
</organism>
<dbReference type="AlphaFoldDB" id="E4YV76"/>
<evidence type="ECO:0000256" key="7">
    <source>
        <dbReference type="ARBA" id="ARBA00023002"/>
    </source>
</evidence>
<evidence type="ECO:0000256" key="11">
    <source>
        <dbReference type="RuleBase" id="RU366010"/>
    </source>
</evidence>
<dbReference type="Proteomes" id="UP000011014">
    <property type="component" value="Unassembled WGS sequence"/>
</dbReference>
<evidence type="ECO:0000256" key="6">
    <source>
        <dbReference type="ARBA" id="ARBA00022964"/>
    </source>
</evidence>
<dbReference type="InterPro" id="IPR010300">
    <property type="entry name" value="CDO_1"/>
</dbReference>
<dbReference type="Gene3D" id="2.60.120.10">
    <property type="entry name" value="Jelly Rolls"/>
    <property type="match status" value="1"/>
</dbReference>
<dbReference type="InterPro" id="IPR011051">
    <property type="entry name" value="RmlC_Cupin_sf"/>
</dbReference>
<comment type="function">
    <text evidence="10">Catalyzes the oxidation of cysteine to cysteine sulfinic acid with addition of molecular dioxygen.</text>
</comment>
<reference evidence="12" key="1">
    <citation type="journal article" date="2010" name="Science">
        <title>Plasticity of animal genome architecture unmasked by rapid evolution of a pelagic tunicate.</title>
        <authorList>
            <person name="Denoeud F."/>
            <person name="Henriet S."/>
            <person name="Mungpakdee S."/>
            <person name="Aury J.M."/>
            <person name="Da Silva C."/>
            <person name="Brinkmann H."/>
            <person name="Mikhaleva J."/>
            <person name="Olsen L.C."/>
            <person name="Jubin C."/>
            <person name="Canestro C."/>
            <person name="Bouquet J.M."/>
            <person name="Danks G."/>
            <person name="Poulain J."/>
            <person name="Campsteijn C."/>
            <person name="Adamski M."/>
            <person name="Cross I."/>
            <person name="Yadetie F."/>
            <person name="Muffato M."/>
            <person name="Louis A."/>
            <person name="Butcher S."/>
            <person name="Tsagkogeorga G."/>
            <person name="Konrad A."/>
            <person name="Singh S."/>
            <person name="Jensen M.F."/>
            <person name="Cong E.H."/>
            <person name="Eikeseth-Otteraa H."/>
            <person name="Noel B."/>
            <person name="Anthouard V."/>
            <person name="Porcel B.M."/>
            <person name="Kachouri-Lafond R."/>
            <person name="Nishino A."/>
            <person name="Ugolini M."/>
            <person name="Chourrout P."/>
            <person name="Nishida H."/>
            <person name="Aasland R."/>
            <person name="Huzurbazar S."/>
            <person name="Westhof E."/>
            <person name="Delsuc F."/>
            <person name="Lehrach H."/>
            <person name="Reinhardt R."/>
            <person name="Weissenbach J."/>
            <person name="Roy S.W."/>
            <person name="Artiguenave F."/>
            <person name="Postlethwait J.H."/>
            <person name="Manak J.R."/>
            <person name="Thompson E.M."/>
            <person name="Jaillon O."/>
            <person name="Du Pasquier L."/>
            <person name="Boudinot P."/>
            <person name="Liberles D.A."/>
            <person name="Volff J.N."/>
            <person name="Philippe H."/>
            <person name="Lenhard B."/>
            <person name="Roest Crollius H."/>
            <person name="Wincker P."/>
            <person name="Chourrout D."/>
        </authorList>
    </citation>
    <scope>NUCLEOTIDE SEQUENCE [LARGE SCALE GENOMIC DNA]</scope>
</reference>
<comment type="similarity">
    <text evidence="3 11">Belongs to the cysteine dioxygenase family.</text>
</comment>
<dbReference type="UniPathway" id="UPA00012">
    <property type="reaction ID" value="UER00537"/>
</dbReference>
<proteinExistence type="inferred from homology"/>
<dbReference type="GO" id="GO:0042412">
    <property type="term" value="P:taurine biosynthetic process"/>
    <property type="evidence" value="ECO:0007669"/>
    <property type="project" value="UniProtKB-UniRule"/>
</dbReference>
<dbReference type="EMBL" id="FN655510">
    <property type="protein sequence ID" value="CBY39361.1"/>
    <property type="molecule type" value="Genomic_DNA"/>
</dbReference>
<keyword evidence="5" id="KW-0883">Thioether bond</keyword>
<dbReference type="GO" id="GO:0017172">
    <property type="term" value="F:cysteine dioxygenase activity"/>
    <property type="evidence" value="ECO:0007669"/>
    <property type="project" value="UniProtKB-UniRule"/>
</dbReference>
<dbReference type="Pfam" id="PF05995">
    <property type="entry name" value="CDO_I"/>
    <property type="match status" value="1"/>
</dbReference>
<dbReference type="PANTHER" id="PTHR12918:SF1">
    <property type="entry name" value="CYSTEINE DIOXYGENASE TYPE 1"/>
    <property type="match status" value="1"/>
</dbReference>
<dbReference type="PANTHER" id="PTHR12918">
    <property type="entry name" value="CYSTEINE DIOXYGENASE"/>
    <property type="match status" value="1"/>
</dbReference>
<comment type="catalytic activity">
    <reaction evidence="9">
        <text>L-cysteine + O2 = 3-sulfino-L-alanine + H(+)</text>
        <dbReference type="Rhea" id="RHEA:20441"/>
        <dbReference type="ChEBI" id="CHEBI:15378"/>
        <dbReference type="ChEBI" id="CHEBI:15379"/>
        <dbReference type="ChEBI" id="CHEBI:35235"/>
        <dbReference type="ChEBI" id="CHEBI:61085"/>
        <dbReference type="EC" id="1.13.11.20"/>
    </reaction>
    <physiologicalReaction direction="left-to-right" evidence="9">
        <dbReference type="Rhea" id="RHEA:20442"/>
    </physiologicalReaction>
</comment>
<dbReference type="InterPro" id="IPR014710">
    <property type="entry name" value="RmlC-like_jellyroll"/>
</dbReference>
<accession>E4YV76</accession>
<evidence type="ECO:0000256" key="10">
    <source>
        <dbReference type="ARBA" id="ARBA00033725"/>
    </source>
</evidence>
<feature type="non-terminal residue" evidence="12">
    <location>
        <position position="1"/>
    </location>
</feature>
<dbReference type="SUPFAM" id="SSF51182">
    <property type="entry name" value="RmlC-like cupins"/>
    <property type="match status" value="1"/>
</dbReference>
<evidence type="ECO:0000256" key="9">
    <source>
        <dbReference type="ARBA" id="ARBA00024284"/>
    </source>
</evidence>
<gene>
    <name evidence="12" type="ORF">GSOID_T00019926001</name>
</gene>
<sequence>LIIILSWVSWVEHGFILNSNDLGLHRVENPSSSEGAVTLHFYFPCIHECLVFDEETGKARRVKMTYTSIRGVKQTPQQKVQRASECK</sequence>
<comment type="cofactor">
    <cofactor evidence="11">
        <name>Fe cation</name>
        <dbReference type="ChEBI" id="CHEBI:24875"/>
    </cofactor>
    <text evidence="11">Binds 1 Fe cation per subunit.</text>
</comment>
<dbReference type="EC" id="1.13.11.20" evidence="11"/>
<comment type="pathway">
    <text evidence="2 11">Organosulfur biosynthesis; taurine biosynthesis; hypotaurine from L-cysteine: step 1/2.</text>
</comment>
<name>E4YV76_OIKDI</name>
<keyword evidence="7 11" id="KW-0560">Oxidoreductase</keyword>
<protein>
    <recommendedName>
        <fullName evidence="11">Cysteine dioxygenase</fullName>
        <ecNumber evidence="11">1.13.11.20</ecNumber>
    </recommendedName>
</protein>
<evidence type="ECO:0000256" key="3">
    <source>
        <dbReference type="ARBA" id="ARBA00006622"/>
    </source>
</evidence>
<evidence type="ECO:0000256" key="8">
    <source>
        <dbReference type="ARBA" id="ARBA00023004"/>
    </source>
</evidence>
<evidence type="ECO:0000256" key="1">
    <source>
        <dbReference type="ARBA" id="ARBA00001967"/>
    </source>
</evidence>
<evidence type="ECO:0000256" key="2">
    <source>
        <dbReference type="ARBA" id="ARBA00004759"/>
    </source>
</evidence>
<evidence type="ECO:0000256" key="4">
    <source>
        <dbReference type="ARBA" id="ARBA00022723"/>
    </source>
</evidence>
<dbReference type="GO" id="GO:0008198">
    <property type="term" value="F:ferrous iron binding"/>
    <property type="evidence" value="ECO:0007669"/>
    <property type="project" value="TreeGrafter"/>
</dbReference>
<evidence type="ECO:0000313" key="12">
    <source>
        <dbReference type="EMBL" id="CBY39361.1"/>
    </source>
</evidence>
<evidence type="ECO:0000256" key="5">
    <source>
        <dbReference type="ARBA" id="ARBA00022784"/>
    </source>
</evidence>